<dbReference type="Pfam" id="PF20062">
    <property type="entry name" value="DUF6461"/>
    <property type="match status" value="1"/>
</dbReference>
<gene>
    <name evidence="1" type="ORF">F6W96_24090</name>
</gene>
<organism evidence="1 2">
    <name type="scientific">Nocardia terpenica</name>
    <dbReference type="NCBI Taxonomy" id="455432"/>
    <lineage>
        <taxon>Bacteria</taxon>
        <taxon>Bacillati</taxon>
        <taxon>Actinomycetota</taxon>
        <taxon>Actinomycetes</taxon>
        <taxon>Mycobacteriales</taxon>
        <taxon>Nocardiaceae</taxon>
        <taxon>Nocardia</taxon>
    </lineage>
</organism>
<protein>
    <submittedName>
        <fullName evidence="1">Uncharacterized protein</fullName>
    </submittedName>
</protein>
<proteinExistence type="predicted"/>
<dbReference type="EMBL" id="CP046173">
    <property type="protein sequence ID" value="QIS20938.1"/>
    <property type="molecule type" value="Genomic_DNA"/>
</dbReference>
<dbReference type="AlphaFoldDB" id="A0A6G9Z5Z1"/>
<dbReference type="RefSeq" id="WP_167488244.1">
    <property type="nucleotide sequence ID" value="NZ_CP046173.1"/>
</dbReference>
<dbReference type="InterPro" id="IPR045592">
    <property type="entry name" value="DUF6461"/>
</dbReference>
<sequence>MFFDLDRDQRIGAVVNTTIGGLGWMYDRDLPLVSLTFARQINARELLERMGVDHNTVAVRAPYDFHDELGGLLYVHDGYVVSAGHYGSWAWAWEHGSWKSLSDRGLVLRASIGTAALELHAGVNGGVVFRYAEDGRLITGLDITYRVERTGSDPHRFDTEMRALGARLEEYGPLGPDGMCYRLAEDLGVGVGLDDLNERPVLSGRLLPPASR</sequence>
<name>A0A6G9Z5Z1_9NOCA</name>
<evidence type="ECO:0000313" key="1">
    <source>
        <dbReference type="EMBL" id="QIS20938.1"/>
    </source>
</evidence>
<reference evidence="1 2" key="1">
    <citation type="journal article" date="2019" name="ACS Chem. Biol.">
        <title>Identification and Mobilization of a Cryptic Antibiotic Biosynthesis Gene Locus from a Human-Pathogenic Nocardia Isolate.</title>
        <authorList>
            <person name="Herisse M."/>
            <person name="Ishida K."/>
            <person name="Porter J.L."/>
            <person name="Howden B."/>
            <person name="Hertweck C."/>
            <person name="Stinear T.P."/>
            <person name="Pidot S.J."/>
        </authorList>
    </citation>
    <scope>NUCLEOTIDE SEQUENCE [LARGE SCALE GENOMIC DNA]</scope>
    <source>
        <strain evidence="1 2">AUSMDU00012715</strain>
    </source>
</reference>
<dbReference type="Proteomes" id="UP000500953">
    <property type="component" value="Chromosome"/>
</dbReference>
<evidence type="ECO:0000313" key="2">
    <source>
        <dbReference type="Proteomes" id="UP000500953"/>
    </source>
</evidence>
<accession>A0A6G9Z5Z1</accession>